<dbReference type="EMBL" id="JAARZS010000057">
    <property type="protein sequence ID" value="MBC2285753.1"/>
    <property type="molecule type" value="Genomic_DNA"/>
</dbReference>
<evidence type="ECO:0000313" key="3">
    <source>
        <dbReference type="Proteomes" id="UP000585696"/>
    </source>
</evidence>
<gene>
    <name evidence="2" type="ORF">HCB69_15370</name>
</gene>
<keyword evidence="1" id="KW-1133">Transmembrane helix</keyword>
<accession>A0A842FU25</accession>
<feature type="transmembrane region" description="Helical" evidence="1">
    <location>
        <begin position="18"/>
        <end position="38"/>
    </location>
</feature>
<protein>
    <submittedName>
        <fullName evidence="2">Uncharacterized protein</fullName>
    </submittedName>
</protein>
<dbReference type="RefSeq" id="WP_185655450.1">
    <property type="nucleotide sequence ID" value="NZ_JAARUK010000003.1"/>
</dbReference>
<organism evidence="2 3">
    <name type="scientific">Listeria booriae</name>
    <dbReference type="NCBI Taxonomy" id="1552123"/>
    <lineage>
        <taxon>Bacteria</taxon>
        <taxon>Bacillati</taxon>
        <taxon>Bacillota</taxon>
        <taxon>Bacilli</taxon>
        <taxon>Bacillales</taxon>
        <taxon>Listeriaceae</taxon>
        <taxon>Listeria</taxon>
    </lineage>
</organism>
<dbReference type="AlphaFoldDB" id="A0A842FU25"/>
<dbReference type="Proteomes" id="UP000585696">
    <property type="component" value="Unassembled WGS sequence"/>
</dbReference>
<keyword evidence="1" id="KW-0472">Membrane</keyword>
<keyword evidence="1" id="KW-0812">Transmembrane</keyword>
<sequence length="135" mass="15848">MDDIVQEVLDALIKNDRVFYILFLAFLLIGLWVGFVLFKRMLKQSEKAEERAESKQAIIESQQNFISEMRIEHQEHLRNMQIELSKSQTINEKLVEVTSQQQRYIESLKSHRILVENMDKKIDSIRLNLATKGGV</sequence>
<evidence type="ECO:0000313" key="2">
    <source>
        <dbReference type="EMBL" id="MBC2285753.1"/>
    </source>
</evidence>
<proteinExistence type="predicted"/>
<comment type="caution">
    <text evidence="2">The sequence shown here is derived from an EMBL/GenBank/DDBJ whole genome shotgun (WGS) entry which is preliminary data.</text>
</comment>
<reference evidence="2 3" key="1">
    <citation type="submission" date="2020-03" db="EMBL/GenBank/DDBJ databases">
        <title>Soil Listeria distribution.</title>
        <authorList>
            <person name="Liao J."/>
            <person name="Wiedmann M."/>
        </authorList>
    </citation>
    <scope>NUCLEOTIDE SEQUENCE [LARGE SCALE GENOMIC DNA]</scope>
    <source>
        <strain evidence="2 3">FSL L7-0054</strain>
    </source>
</reference>
<name>A0A842FU25_9LIST</name>
<evidence type="ECO:0000256" key="1">
    <source>
        <dbReference type="SAM" id="Phobius"/>
    </source>
</evidence>